<feature type="chain" id="PRO_5046986886" evidence="3">
    <location>
        <begin position="30"/>
        <end position="488"/>
    </location>
</feature>
<dbReference type="EMBL" id="JBEZAM010000066">
    <property type="protein sequence ID" value="MEU7297410.1"/>
    <property type="molecule type" value="Genomic_DNA"/>
</dbReference>
<proteinExistence type="inferred from homology"/>
<feature type="compositionally biased region" description="Pro residues" evidence="2">
    <location>
        <begin position="43"/>
        <end position="56"/>
    </location>
</feature>
<dbReference type="InterPro" id="IPR036505">
    <property type="entry name" value="Amidase/PGRP_sf"/>
</dbReference>
<comment type="similarity">
    <text evidence="1">Belongs to the N-acetylmuramoyl-L-alanine amidase 2 family.</text>
</comment>
<feature type="signal peptide" evidence="3">
    <location>
        <begin position="1"/>
        <end position="29"/>
    </location>
</feature>
<name>A0ABV3D4T2_STREX</name>
<dbReference type="Proteomes" id="UP001551210">
    <property type="component" value="Unassembled WGS sequence"/>
</dbReference>
<keyword evidence="3" id="KW-0732">Signal</keyword>
<reference evidence="5 6" key="1">
    <citation type="submission" date="2024-06" db="EMBL/GenBank/DDBJ databases">
        <title>The Natural Products Discovery Center: Release of the First 8490 Sequenced Strains for Exploring Actinobacteria Biosynthetic Diversity.</title>
        <authorList>
            <person name="Kalkreuter E."/>
            <person name="Kautsar S.A."/>
            <person name="Yang D."/>
            <person name="Bader C.D."/>
            <person name="Teijaro C.N."/>
            <person name="Fluegel L."/>
            <person name="Davis C.M."/>
            <person name="Simpson J.R."/>
            <person name="Lauterbach L."/>
            <person name="Steele A.D."/>
            <person name="Gui C."/>
            <person name="Meng S."/>
            <person name="Li G."/>
            <person name="Viehrig K."/>
            <person name="Ye F."/>
            <person name="Su P."/>
            <person name="Kiefer A.F."/>
            <person name="Nichols A."/>
            <person name="Cepeda A.J."/>
            <person name="Yan W."/>
            <person name="Fan B."/>
            <person name="Jiang Y."/>
            <person name="Adhikari A."/>
            <person name="Zheng C.-J."/>
            <person name="Schuster L."/>
            <person name="Cowan T.M."/>
            <person name="Smanski M.J."/>
            <person name="Chevrette M.G."/>
            <person name="De Carvalho L.P.S."/>
            <person name="Shen B."/>
        </authorList>
    </citation>
    <scope>NUCLEOTIDE SEQUENCE [LARGE SCALE GENOMIC DNA]</scope>
    <source>
        <strain evidence="5 6">NPDC045705</strain>
    </source>
</reference>
<dbReference type="RefSeq" id="WP_359214871.1">
    <property type="nucleotide sequence ID" value="NZ_JBEZAM010000066.1"/>
</dbReference>
<feature type="region of interest" description="Disordered" evidence="2">
    <location>
        <begin position="133"/>
        <end position="152"/>
    </location>
</feature>
<evidence type="ECO:0000256" key="2">
    <source>
        <dbReference type="SAM" id="MobiDB-lite"/>
    </source>
</evidence>
<dbReference type="InterPro" id="IPR006619">
    <property type="entry name" value="PGRP_domain_met/bac"/>
</dbReference>
<feature type="domain" description="Peptidoglycan recognition protein family" evidence="4">
    <location>
        <begin position="292"/>
        <end position="440"/>
    </location>
</feature>
<keyword evidence="5" id="KW-0378">Hydrolase</keyword>
<dbReference type="SMART" id="SM00701">
    <property type="entry name" value="PGRP"/>
    <property type="match status" value="1"/>
</dbReference>
<dbReference type="Gene3D" id="3.40.80.10">
    <property type="entry name" value="Peptidoglycan recognition protein-like"/>
    <property type="match status" value="1"/>
</dbReference>
<gene>
    <name evidence="5" type="ORF">AB0A76_30165</name>
</gene>
<keyword evidence="6" id="KW-1185">Reference proteome</keyword>
<dbReference type="InterPro" id="IPR002502">
    <property type="entry name" value="Amidase_domain"/>
</dbReference>
<dbReference type="PANTHER" id="PTHR11022">
    <property type="entry name" value="PEPTIDOGLYCAN RECOGNITION PROTEIN"/>
    <property type="match status" value="1"/>
</dbReference>
<dbReference type="InterPro" id="IPR015510">
    <property type="entry name" value="PGRP"/>
</dbReference>
<comment type="caution">
    <text evidence="5">The sequence shown here is derived from an EMBL/GenBank/DDBJ whole genome shotgun (WGS) entry which is preliminary data.</text>
</comment>
<accession>A0ABV3D4T2</accession>
<dbReference type="GO" id="GO:0008745">
    <property type="term" value="F:N-acetylmuramoyl-L-alanine amidase activity"/>
    <property type="evidence" value="ECO:0007669"/>
    <property type="project" value="UniProtKB-EC"/>
</dbReference>
<sequence>MRASLASSIAVTCAAVIALPVSLAAPAAAEVPPALGLPTAASAPPPALSAQPPAPELPGATQSLPLAPLGSSDRALGGGADGADAQGLTRRDVRPFSLVGVVWDDPAAVLHGAVQVRTRATGGDVWSPWQDVETHNEEHGADPETPEGAGRALKGSTAPLWVGDSDGVEIRVRGEEPLPEGLRLELVDPGEDPAAAAPVTRTAAAPGPQAGLNAAEAAVSAVNAQLAAYGATWIPALAMAAAEVTFPYLPRVQEAEVQPADTLAQPQTEAQDAAVEPAVAAAPAKPYIGPRPKIITRKGWGADEKIREKGFVYTKSIKAAFVHHSATGNNYTCKQAPSVLRSIYRYHVKSSGWRDFGYNFAVDKCGNIYEGRAGGVAKPVLGAHTLGFNTNSMGIAVLGTFSKSTPPAAAVTAVARLTAWKLGLHGVNPKGTSYLVSGGGNRYKKGTKVRFNAISGHRDGFATECPGVRLYGKLGTARTSSAKYQGRR</sequence>
<organism evidence="5 6">
    <name type="scientific">Streptomyces exfoliatus</name>
    <name type="common">Streptomyces hydrogenans</name>
    <dbReference type="NCBI Taxonomy" id="1905"/>
    <lineage>
        <taxon>Bacteria</taxon>
        <taxon>Bacillati</taxon>
        <taxon>Actinomycetota</taxon>
        <taxon>Actinomycetes</taxon>
        <taxon>Kitasatosporales</taxon>
        <taxon>Streptomycetaceae</taxon>
        <taxon>Streptomyces</taxon>
    </lineage>
</organism>
<evidence type="ECO:0000256" key="1">
    <source>
        <dbReference type="ARBA" id="ARBA00007553"/>
    </source>
</evidence>
<dbReference type="PANTHER" id="PTHR11022:SF41">
    <property type="entry name" value="PEPTIDOGLYCAN-RECOGNITION PROTEIN LC-RELATED"/>
    <property type="match status" value="1"/>
</dbReference>
<dbReference type="CDD" id="cd06583">
    <property type="entry name" value="PGRP"/>
    <property type="match status" value="1"/>
</dbReference>
<dbReference type="Pfam" id="PF01510">
    <property type="entry name" value="Amidase_2"/>
    <property type="match status" value="1"/>
</dbReference>
<feature type="region of interest" description="Disordered" evidence="2">
    <location>
        <begin position="42"/>
        <end position="86"/>
    </location>
</feature>
<evidence type="ECO:0000256" key="3">
    <source>
        <dbReference type="SAM" id="SignalP"/>
    </source>
</evidence>
<evidence type="ECO:0000259" key="4">
    <source>
        <dbReference type="SMART" id="SM00701"/>
    </source>
</evidence>
<evidence type="ECO:0000313" key="5">
    <source>
        <dbReference type="EMBL" id="MEU7297410.1"/>
    </source>
</evidence>
<dbReference type="EC" id="3.5.1.28" evidence="5"/>
<feature type="compositionally biased region" description="Basic and acidic residues" evidence="2">
    <location>
        <begin position="133"/>
        <end position="142"/>
    </location>
</feature>
<evidence type="ECO:0000313" key="6">
    <source>
        <dbReference type="Proteomes" id="UP001551210"/>
    </source>
</evidence>
<dbReference type="SUPFAM" id="SSF55846">
    <property type="entry name" value="N-acetylmuramoyl-L-alanine amidase-like"/>
    <property type="match status" value="1"/>
</dbReference>
<protein>
    <submittedName>
        <fullName evidence="5">N-acetylmuramoyl-L-alanine amidase</fullName>
        <ecNumber evidence="5">3.5.1.28</ecNumber>
    </submittedName>
</protein>